<feature type="transmembrane region" description="Helical" evidence="5">
    <location>
        <begin position="126"/>
        <end position="144"/>
    </location>
</feature>
<evidence type="ECO:0000313" key="8">
    <source>
        <dbReference type="Proteomes" id="UP000494214"/>
    </source>
</evidence>
<evidence type="ECO:0000256" key="1">
    <source>
        <dbReference type="ARBA" id="ARBA00004141"/>
    </source>
</evidence>
<organism evidence="7 8">
    <name type="scientific">Achromobacter animicus</name>
    <dbReference type="NCBI Taxonomy" id="1389935"/>
    <lineage>
        <taxon>Bacteria</taxon>
        <taxon>Pseudomonadati</taxon>
        <taxon>Pseudomonadota</taxon>
        <taxon>Betaproteobacteria</taxon>
        <taxon>Burkholderiales</taxon>
        <taxon>Alcaligenaceae</taxon>
        <taxon>Achromobacter</taxon>
    </lineage>
</organism>
<feature type="transmembrane region" description="Helical" evidence="5">
    <location>
        <begin position="42"/>
        <end position="60"/>
    </location>
</feature>
<dbReference type="EMBL" id="CADIJM010000010">
    <property type="protein sequence ID" value="CAB3724523.1"/>
    <property type="molecule type" value="Genomic_DNA"/>
</dbReference>
<dbReference type="InterPro" id="IPR000620">
    <property type="entry name" value="EamA_dom"/>
</dbReference>
<keyword evidence="3 5" id="KW-1133">Transmembrane helix</keyword>
<gene>
    <name evidence="7" type="primary">eamA</name>
    <name evidence="7" type="ORF">LMG26690_04223</name>
</gene>
<dbReference type="PANTHER" id="PTHR32322:SF9">
    <property type="entry name" value="AMINO-ACID METABOLITE EFFLUX PUMP-RELATED"/>
    <property type="match status" value="1"/>
</dbReference>
<protein>
    <submittedName>
        <fullName evidence="7">Putative amino-acid metabolite efflux pump</fullName>
    </submittedName>
</protein>
<evidence type="ECO:0000259" key="6">
    <source>
        <dbReference type="Pfam" id="PF00892"/>
    </source>
</evidence>
<feature type="transmembrane region" description="Helical" evidence="5">
    <location>
        <begin position="184"/>
        <end position="206"/>
    </location>
</feature>
<evidence type="ECO:0000313" key="7">
    <source>
        <dbReference type="EMBL" id="CAB3724523.1"/>
    </source>
</evidence>
<evidence type="ECO:0000256" key="3">
    <source>
        <dbReference type="ARBA" id="ARBA00022989"/>
    </source>
</evidence>
<feature type="transmembrane region" description="Helical" evidence="5">
    <location>
        <begin position="254"/>
        <end position="274"/>
    </location>
</feature>
<proteinExistence type="predicted"/>
<dbReference type="AlphaFoldDB" id="A0A6S7ACC6"/>
<evidence type="ECO:0000256" key="4">
    <source>
        <dbReference type="ARBA" id="ARBA00023136"/>
    </source>
</evidence>
<dbReference type="SUPFAM" id="SSF103481">
    <property type="entry name" value="Multidrug resistance efflux transporter EmrE"/>
    <property type="match status" value="2"/>
</dbReference>
<feature type="domain" description="EamA" evidence="6">
    <location>
        <begin position="15"/>
        <end position="139"/>
    </location>
</feature>
<keyword evidence="8" id="KW-1185">Reference proteome</keyword>
<dbReference type="GO" id="GO:0016020">
    <property type="term" value="C:membrane"/>
    <property type="evidence" value="ECO:0007669"/>
    <property type="project" value="UniProtKB-SubCell"/>
</dbReference>
<evidence type="ECO:0000256" key="2">
    <source>
        <dbReference type="ARBA" id="ARBA00022692"/>
    </source>
</evidence>
<feature type="domain" description="EamA" evidence="6">
    <location>
        <begin position="153"/>
        <end position="294"/>
    </location>
</feature>
<sequence>MPAMSTPTHLSRKDYFCALAVVVIWGLNFVVMKVGMRGLSPMMLGALRFALAAFPLILFVRMPRLPWHWVAAYGLVQGLGQFGLLFTALKFGMPAGMASLVIQTQAFFTLLLAAPVLHERARRHHWIGLGVAAMGLAVIAGARGDGPGQMTMLGFVLTLGAAFMWAVSNMIVRLASRKAPGYDPFAFIAWSSAAPVLPFLALAVLIDGWEPVVGMITGMGWGEALSVLYLAVLATLVAYTLWTQLLSRHPAAKVAPFSLLVPVVGLWAASMAFGERLQPLQWVGAGCVLAGLVINQVGARWLRTR</sequence>
<feature type="transmembrane region" description="Helical" evidence="5">
    <location>
        <begin position="226"/>
        <end position="242"/>
    </location>
</feature>
<feature type="transmembrane region" description="Helical" evidence="5">
    <location>
        <begin position="95"/>
        <end position="114"/>
    </location>
</feature>
<accession>A0A6S7ACC6</accession>
<keyword evidence="4 5" id="KW-0472">Membrane</keyword>
<keyword evidence="2 5" id="KW-0812">Transmembrane</keyword>
<reference evidence="7 8" key="1">
    <citation type="submission" date="2020-04" db="EMBL/GenBank/DDBJ databases">
        <authorList>
            <person name="De Canck E."/>
        </authorList>
    </citation>
    <scope>NUCLEOTIDE SEQUENCE [LARGE SCALE GENOMIC DNA]</scope>
    <source>
        <strain evidence="7 8">LMG 26690</strain>
    </source>
</reference>
<feature type="transmembrane region" description="Helical" evidence="5">
    <location>
        <begin position="280"/>
        <end position="302"/>
    </location>
</feature>
<feature type="transmembrane region" description="Helical" evidence="5">
    <location>
        <begin position="150"/>
        <end position="172"/>
    </location>
</feature>
<dbReference type="Proteomes" id="UP000494214">
    <property type="component" value="Unassembled WGS sequence"/>
</dbReference>
<dbReference type="PANTHER" id="PTHR32322">
    <property type="entry name" value="INNER MEMBRANE TRANSPORTER"/>
    <property type="match status" value="1"/>
</dbReference>
<dbReference type="InterPro" id="IPR050638">
    <property type="entry name" value="AA-Vitamin_Transporters"/>
</dbReference>
<comment type="subcellular location">
    <subcellularLocation>
        <location evidence="1">Membrane</location>
        <topology evidence="1">Multi-pass membrane protein</topology>
    </subcellularLocation>
</comment>
<dbReference type="Pfam" id="PF00892">
    <property type="entry name" value="EamA"/>
    <property type="match status" value="2"/>
</dbReference>
<name>A0A6S7ACC6_9BURK</name>
<feature type="transmembrane region" description="Helical" evidence="5">
    <location>
        <begin position="15"/>
        <end position="36"/>
    </location>
</feature>
<evidence type="ECO:0000256" key="5">
    <source>
        <dbReference type="SAM" id="Phobius"/>
    </source>
</evidence>
<dbReference type="InterPro" id="IPR037185">
    <property type="entry name" value="EmrE-like"/>
</dbReference>